<organism evidence="1 2">
    <name type="scientific">Pseudo-nitzschia multistriata</name>
    <dbReference type="NCBI Taxonomy" id="183589"/>
    <lineage>
        <taxon>Eukaryota</taxon>
        <taxon>Sar</taxon>
        <taxon>Stramenopiles</taxon>
        <taxon>Ochrophyta</taxon>
        <taxon>Bacillariophyta</taxon>
        <taxon>Bacillariophyceae</taxon>
        <taxon>Bacillariophycidae</taxon>
        <taxon>Bacillariales</taxon>
        <taxon>Bacillariaceae</taxon>
        <taxon>Pseudo-nitzschia</taxon>
    </lineage>
</organism>
<dbReference type="OrthoDB" id="544346at2759"/>
<dbReference type="EMBL" id="CAACVS010000042">
    <property type="protein sequence ID" value="VEU34898.1"/>
    <property type="molecule type" value="Genomic_DNA"/>
</dbReference>
<dbReference type="AlphaFoldDB" id="A0A448YYN2"/>
<dbReference type="SUPFAM" id="SSF52058">
    <property type="entry name" value="L domain-like"/>
    <property type="match status" value="1"/>
</dbReference>
<name>A0A448YYN2_9STRA</name>
<gene>
    <name evidence="1" type="ORF">PSNMU_V1.4_AUG-EV-PASAV3_0016190</name>
</gene>
<reference evidence="1 2" key="1">
    <citation type="submission" date="2019-01" db="EMBL/GenBank/DDBJ databases">
        <authorList>
            <person name="Ferrante I. M."/>
        </authorList>
    </citation>
    <scope>NUCLEOTIDE SEQUENCE [LARGE SCALE GENOMIC DNA]</scope>
    <source>
        <strain evidence="1 2">B856</strain>
    </source>
</reference>
<dbReference type="InterPro" id="IPR001611">
    <property type="entry name" value="Leu-rich_rpt"/>
</dbReference>
<keyword evidence="2" id="KW-1185">Reference proteome</keyword>
<accession>A0A448YYN2</accession>
<dbReference type="InterPro" id="IPR032675">
    <property type="entry name" value="LRR_dom_sf"/>
</dbReference>
<evidence type="ECO:0000313" key="2">
    <source>
        <dbReference type="Proteomes" id="UP000291116"/>
    </source>
</evidence>
<proteinExistence type="predicted"/>
<evidence type="ECO:0000313" key="1">
    <source>
        <dbReference type="EMBL" id="VEU34898.1"/>
    </source>
</evidence>
<sequence length="101" mass="10744">MGQLVNLEFLYLNDNKLDGTIPSELSGLFMLREIDLSSNAFSGSADSLRGDRPSWGNVIDTYTADCLTGNMTSSCATNCSNEQNHCCGVETTGCVGEGGNH</sequence>
<dbReference type="Proteomes" id="UP000291116">
    <property type="component" value="Unassembled WGS sequence"/>
</dbReference>
<protein>
    <submittedName>
        <fullName evidence="1">Uncharacterized protein</fullName>
    </submittedName>
</protein>
<dbReference type="Pfam" id="PF00560">
    <property type="entry name" value="LRR_1"/>
    <property type="match status" value="1"/>
</dbReference>
<dbReference type="Gene3D" id="3.80.10.10">
    <property type="entry name" value="Ribonuclease Inhibitor"/>
    <property type="match status" value="1"/>
</dbReference>